<dbReference type="EC" id="3.2.1.166" evidence="2"/>
<dbReference type="PANTHER" id="PTHR46145:SF4">
    <property type="entry name" value="HEPARANASE"/>
    <property type="match status" value="1"/>
</dbReference>
<evidence type="ECO:0000313" key="2">
    <source>
        <dbReference type="EMBL" id="CAG2237208.1"/>
    </source>
</evidence>
<dbReference type="EMBL" id="CAJPWZ010002379">
    <property type="protein sequence ID" value="CAG2237208.1"/>
    <property type="molecule type" value="Genomic_DNA"/>
</dbReference>
<keyword evidence="2" id="KW-0326">Glycosidase</keyword>
<gene>
    <name evidence="2" type="ORF">MEDL_49642</name>
</gene>
<sequence>MLNTEANVEILHRKLKDMYSPVCVLWYLLYIAYSNGSKTKVFIDTDNVIQTIPDRFLSVTIDTAQIQANWATLNFSFPKIQRLAEGLAPCYLRVGGSSADFLQFNPGVQRENNMKRSGDEYLKFRPYKKRNIPFEDTLEIQKLKNFTMSGKQWDELNHFVEVVGWDLIFDLNGLLRQDGLWLPDNAKLLMDYTSQKGYKIAGWELGNEPDAWTNIGYRITASQHAKDYRLLHTILNQYSQWKNSTVIGPSTTGKPDVWRNLGYNINGSQHAADYRVLHSILDQYPQWRNSLVIGPSVTMMSNIYTYMYLKDFLDAGGPDIVSHTTFHHYYGHGPDMTVAKFMDPKLLDSLKHQIKLAQGLAPYPKYGKVWLGETSSAWGGGAAGLSDRYVAGFMWLDKLGVSASLGIEVVIRQDFYGNNYGLIDPKTLDPNPDLWSSFLFKILVGKSVLNVTIDDKSGNVRMYAHCTNTKRTNYKPGSITLYGMNLRTEPTTVTFPQFKPDIKLYLYMLEPVGKEGLKSQTVALNGKTLKVSPDLTMSQVTDIPEIVNGTFTFPQQSYGFIVISDANVAACKNKV</sequence>
<comment type="caution">
    <text evidence="2">The sequence shown here is derived from an EMBL/GenBank/DDBJ whole genome shotgun (WGS) entry which is preliminary data.</text>
</comment>
<dbReference type="Proteomes" id="UP000683360">
    <property type="component" value="Unassembled WGS sequence"/>
</dbReference>
<dbReference type="InterPro" id="IPR017853">
    <property type="entry name" value="GH"/>
</dbReference>
<dbReference type="GO" id="GO:0016798">
    <property type="term" value="F:hydrolase activity, acting on glycosyl bonds"/>
    <property type="evidence" value="ECO:0007669"/>
    <property type="project" value="UniProtKB-KW"/>
</dbReference>
<dbReference type="OrthoDB" id="10066041at2759"/>
<dbReference type="GO" id="GO:0031012">
    <property type="term" value="C:extracellular matrix"/>
    <property type="evidence" value="ECO:0007669"/>
    <property type="project" value="TreeGrafter"/>
</dbReference>
<dbReference type="AlphaFoldDB" id="A0A8S3TTN4"/>
<dbReference type="InterPro" id="IPR005199">
    <property type="entry name" value="Glyco_hydro_79"/>
</dbReference>
<keyword evidence="3" id="KW-1185">Reference proteome</keyword>
<dbReference type="Pfam" id="PF03662">
    <property type="entry name" value="Glyco_hydro_79n"/>
    <property type="match status" value="2"/>
</dbReference>
<accession>A0A8S3TTN4</accession>
<reference evidence="2" key="1">
    <citation type="submission" date="2021-03" db="EMBL/GenBank/DDBJ databases">
        <authorList>
            <person name="Bekaert M."/>
        </authorList>
    </citation>
    <scope>NUCLEOTIDE SEQUENCE</scope>
</reference>
<dbReference type="PANTHER" id="PTHR46145">
    <property type="entry name" value="HEPARANASE"/>
    <property type="match status" value="1"/>
</dbReference>
<evidence type="ECO:0000313" key="3">
    <source>
        <dbReference type="Proteomes" id="UP000683360"/>
    </source>
</evidence>
<dbReference type="GO" id="GO:0016020">
    <property type="term" value="C:membrane"/>
    <property type="evidence" value="ECO:0007669"/>
    <property type="project" value="InterPro"/>
</dbReference>
<dbReference type="SUPFAM" id="SSF51445">
    <property type="entry name" value="(Trans)glycosidases"/>
    <property type="match status" value="1"/>
</dbReference>
<organism evidence="2 3">
    <name type="scientific">Mytilus edulis</name>
    <name type="common">Blue mussel</name>
    <dbReference type="NCBI Taxonomy" id="6550"/>
    <lineage>
        <taxon>Eukaryota</taxon>
        <taxon>Metazoa</taxon>
        <taxon>Spiralia</taxon>
        <taxon>Lophotrochozoa</taxon>
        <taxon>Mollusca</taxon>
        <taxon>Bivalvia</taxon>
        <taxon>Autobranchia</taxon>
        <taxon>Pteriomorphia</taxon>
        <taxon>Mytilida</taxon>
        <taxon>Mytiloidea</taxon>
        <taxon>Mytilidae</taxon>
        <taxon>Mytilinae</taxon>
        <taxon>Mytilus</taxon>
    </lineage>
</organism>
<dbReference type="GO" id="GO:0005615">
    <property type="term" value="C:extracellular space"/>
    <property type="evidence" value="ECO:0007669"/>
    <property type="project" value="TreeGrafter"/>
</dbReference>
<proteinExistence type="inferred from homology"/>
<dbReference type="Gene3D" id="3.20.20.80">
    <property type="entry name" value="Glycosidases"/>
    <property type="match status" value="2"/>
</dbReference>
<name>A0A8S3TTN4_MYTED</name>
<comment type="similarity">
    <text evidence="1">Belongs to the glycosyl hydrolase 79 family.</text>
</comment>
<evidence type="ECO:0000256" key="1">
    <source>
        <dbReference type="ARBA" id="ARBA00009800"/>
    </source>
</evidence>
<keyword evidence="2" id="KW-0378">Hydrolase</keyword>
<protein>
    <submittedName>
        <fullName evidence="2">HPSE</fullName>
        <ecNumber evidence="2">3.2.1.166</ecNumber>
    </submittedName>
</protein>